<dbReference type="SMART" id="SM00595">
    <property type="entry name" value="MADF"/>
    <property type="match status" value="1"/>
</dbReference>
<dbReference type="InterPro" id="IPR039353">
    <property type="entry name" value="TF_Adf1"/>
</dbReference>
<keyword evidence="1" id="KW-0539">Nucleus</keyword>
<evidence type="ECO:0008006" key="7">
    <source>
        <dbReference type="Google" id="ProtNLM"/>
    </source>
</evidence>
<dbReference type="Pfam" id="PF02944">
    <property type="entry name" value="BESS"/>
    <property type="match status" value="1"/>
</dbReference>
<protein>
    <recommendedName>
        <fullName evidence="7">Transcription factor Adf-1-like</fullName>
    </recommendedName>
</protein>
<evidence type="ECO:0000259" key="3">
    <source>
        <dbReference type="PROSITE" id="PS51029"/>
    </source>
</evidence>
<comment type="subcellular location">
    <subcellularLocation>
        <location evidence="1">Nucleus</location>
    </subcellularLocation>
</comment>
<proteinExistence type="predicted"/>
<dbReference type="PROSITE" id="PS51029">
    <property type="entry name" value="MADF"/>
    <property type="match status" value="1"/>
</dbReference>
<feature type="domain" description="MADF" evidence="3">
    <location>
        <begin position="11"/>
        <end position="113"/>
    </location>
</feature>
<evidence type="ECO:0000313" key="6">
    <source>
        <dbReference type="Proteomes" id="UP001652700"/>
    </source>
</evidence>
<dbReference type="Pfam" id="PF10545">
    <property type="entry name" value="MADF_DNA_bdg"/>
    <property type="match status" value="1"/>
</dbReference>
<dbReference type="PANTHER" id="PTHR12243:SF69">
    <property type="entry name" value="SI:CH73-59F11.3"/>
    <property type="match status" value="1"/>
</dbReference>
<dbReference type="RefSeq" id="XP_050497527.1">
    <property type="nucleotide sequence ID" value="XM_050641570.1"/>
</dbReference>
<dbReference type="Proteomes" id="UP001652700">
    <property type="component" value="Unplaced"/>
</dbReference>
<sequence>MEKFFEFDSELLILEVQKNDCLYDCKSEDYNNRDSRLNAWTNVCQSLYGYGWDDLDFGTKGHMRKEVQKRWKSLKDAYQRSLKTREKKSGNGSSKKRPYIYEKQMWFLNTTKTSRLTTGTMDNESNESDWDANTEEEPFIIEYDTSTNDTGNSVIKKPPHKKSNSDDDYDSQFVDILRNSSSPFLSSHPSVEAQDGDKLFLLSLLPYLKEMTDFNKVDFKIKVMELIKNQMDSKQKQ</sequence>
<dbReference type="InterPro" id="IPR006578">
    <property type="entry name" value="MADF-dom"/>
</dbReference>
<dbReference type="EnsemblMetazoa" id="XM_050641570.1">
    <property type="protein sequence ID" value="XP_050497527.1"/>
    <property type="gene ID" value="LOC126878704"/>
</dbReference>
<evidence type="ECO:0000256" key="1">
    <source>
        <dbReference type="PROSITE-ProRule" id="PRU00371"/>
    </source>
</evidence>
<evidence type="ECO:0000256" key="2">
    <source>
        <dbReference type="SAM" id="MobiDB-lite"/>
    </source>
</evidence>
<evidence type="ECO:0000259" key="4">
    <source>
        <dbReference type="PROSITE" id="PS51031"/>
    </source>
</evidence>
<dbReference type="PANTHER" id="PTHR12243">
    <property type="entry name" value="MADF DOMAIN TRANSCRIPTION FACTOR"/>
    <property type="match status" value="1"/>
</dbReference>
<feature type="domain" description="BESS" evidence="4">
    <location>
        <begin position="194"/>
        <end position="233"/>
    </location>
</feature>
<dbReference type="GeneID" id="126878704"/>
<evidence type="ECO:0000313" key="5">
    <source>
        <dbReference type="EnsemblMetazoa" id="XP_050497527.1"/>
    </source>
</evidence>
<keyword evidence="6" id="KW-1185">Reference proteome</keyword>
<accession>A0ABM5JHW1</accession>
<feature type="compositionally biased region" description="Polar residues" evidence="2">
    <location>
        <begin position="144"/>
        <end position="153"/>
    </location>
</feature>
<dbReference type="PROSITE" id="PS51031">
    <property type="entry name" value="BESS"/>
    <property type="match status" value="1"/>
</dbReference>
<dbReference type="InterPro" id="IPR004210">
    <property type="entry name" value="BESS_motif"/>
</dbReference>
<reference evidence="5" key="1">
    <citation type="submission" date="2025-05" db="UniProtKB">
        <authorList>
            <consortium name="EnsemblMetazoa"/>
        </authorList>
    </citation>
    <scope>IDENTIFICATION</scope>
</reference>
<feature type="region of interest" description="Disordered" evidence="2">
    <location>
        <begin position="143"/>
        <end position="169"/>
    </location>
</feature>
<organism evidence="5 6">
    <name type="scientific">Diabrotica virgifera virgifera</name>
    <name type="common">western corn rootworm</name>
    <dbReference type="NCBI Taxonomy" id="50390"/>
    <lineage>
        <taxon>Eukaryota</taxon>
        <taxon>Metazoa</taxon>
        <taxon>Ecdysozoa</taxon>
        <taxon>Arthropoda</taxon>
        <taxon>Hexapoda</taxon>
        <taxon>Insecta</taxon>
        <taxon>Pterygota</taxon>
        <taxon>Neoptera</taxon>
        <taxon>Endopterygota</taxon>
        <taxon>Coleoptera</taxon>
        <taxon>Polyphaga</taxon>
        <taxon>Cucujiformia</taxon>
        <taxon>Chrysomeloidea</taxon>
        <taxon>Chrysomelidae</taxon>
        <taxon>Galerucinae</taxon>
        <taxon>Diabroticina</taxon>
        <taxon>Diabroticites</taxon>
        <taxon>Diabrotica</taxon>
    </lineage>
</organism>
<name>A0ABM5JHW1_DIAVI</name>